<gene>
    <name evidence="2" type="ORF">ACFOHL_03295</name>
</gene>
<keyword evidence="1" id="KW-0472">Membrane</keyword>
<sequence length="213" mass="23494">MKYNVFLPLSALVALSLLSILVSLHILPPGQEILENITKHLDSGFYFIVFIIILLESILYVGFYFPGQFFAVVLVVGANPSPLGIAYMTIAMVLAATLGSGINFFLGKRFGNTSVQSQQTKLKHLLLAMIHINSLAFFMFAQGADNKSSKVILFAGLLNLPYYLLLIAGTAILSEQVMAMAENPYFLFTAVFIWLIVAAYFDFKKAAQKNKHG</sequence>
<evidence type="ECO:0000256" key="1">
    <source>
        <dbReference type="SAM" id="Phobius"/>
    </source>
</evidence>
<reference evidence="3" key="1">
    <citation type="journal article" date="2019" name="Int. J. Syst. Evol. Microbiol.">
        <title>The Global Catalogue of Microorganisms (GCM) 10K type strain sequencing project: providing services to taxonomists for standard genome sequencing and annotation.</title>
        <authorList>
            <consortium name="The Broad Institute Genomics Platform"/>
            <consortium name="The Broad Institute Genome Sequencing Center for Infectious Disease"/>
            <person name="Wu L."/>
            <person name="Ma J."/>
        </authorList>
    </citation>
    <scope>NUCLEOTIDE SEQUENCE [LARGE SCALE GENOMIC DNA]</scope>
    <source>
        <strain evidence="3">KCTC 52473</strain>
    </source>
</reference>
<feature type="transmembrane region" description="Helical" evidence="1">
    <location>
        <begin position="185"/>
        <end position="203"/>
    </location>
</feature>
<dbReference type="RefSeq" id="WP_376918768.1">
    <property type="nucleotide sequence ID" value="NZ_JBHRSW010000005.1"/>
</dbReference>
<keyword evidence="3" id="KW-1185">Reference proteome</keyword>
<protein>
    <submittedName>
        <fullName evidence="2">DedA family protein</fullName>
    </submittedName>
</protein>
<dbReference type="EMBL" id="JBHRSW010000005">
    <property type="protein sequence ID" value="MFC3120634.1"/>
    <property type="molecule type" value="Genomic_DNA"/>
</dbReference>
<proteinExistence type="predicted"/>
<accession>A0ABV7FK11</accession>
<feature type="transmembrane region" description="Helical" evidence="1">
    <location>
        <begin position="125"/>
        <end position="144"/>
    </location>
</feature>
<comment type="caution">
    <text evidence="2">The sequence shown here is derived from an EMBL/GenBank/DDBJ whole genome shotgun (WGS) entry which is preliminary data.</text>
</comment>
<organism evidence="2 3">
    <name type="scientific">Agaribacter flavus</name>
    <dbReference type="NCBI Taxonomy" id="1902781"/>
    <lineage>
        <taxon>Bacteria</taxon>
        <taxon>Pseudomonadati</taxon>
        <taxon>Pseudomonadota</taxon>
        <taxon>Gammaproteobacteria</taxon>
        <taxon>Alteromonadales</taxon>
        <taxon>Alteromonadaceae</taxon>
        <taxon>Agaribacter</taxon>
    </lineage>
</organism>
<dbReference type="Proteomes" id="UP001595478">
    <property type="component" value="Unassembled WGS sequence"/>
</dbReference>
<keyword evidence="1" id="KW-1133">Transmembrane helix</keyword>
<evidence type="ECO:0000313" key="2">
    <source>
        <dbReference type="EMBL" id="MFC3120634.1"/>
    </source>
</evidence>
<feature type="transmembrane region" description="Helical" evidence="1">
    <location>
        <begin position="150"/>
        <end position="173"/>
    </location>
</feature>
<evidence type="ECO:0000313" key="3">
    <source>
        <dbReference type="Proteomes" id="UP001595478"/>
    </source>
</evidence>
<feature type="transmembrane region" description="Helical" evidence="1">
    <location>
        <begin position="6"/>
        <end position="24"/>
    </location>
</feature>
<name>A0ABV7FK11_9ALTE</name>
<feature type="transmembrane region" description="Helical" evidence="1">
    <location>
        <begin position="85"/>
        <end position="105"/>
    </location>
</feature>
<keyword evidence="1" id="KW-0812">Transmembrane</keyword>
<feature type="transmembrane region" description="Helical" evidence="1">
    <location>
        <begin position="45"/>
        <end position="65"/>
    </location>
</feature>